<keyword evidence="11 13" id="KW-0443">Lipid metabolism</keyword>
<evidence type="ECO:0000256" key="13">
    <source>
        <dbReference type="HAMAP-Rule" id="MF_00409"/>
    </source>
</evidence>
<keyword evidence="16" id="KW-1185">Reference proteome</keyword>
<evidence type="ECO:0000256" key="6">
    <source>
        <dbReference type="ARBA" id="ARBA00022556"/>
    </source>
</evidence>
<evidence type="ECO:0000256" key="4">
    <source>
        <dbReference type="ARBA" id="ARBA00016436"/>
    </source>
</evidence>
<dbReference type="HAMAP" id="MF_00409">
    <property type="entry name" value="LpxK"/>
    <property type="match status" value="1"/>
</dbReference>
<feature type="compositionally biased region" description="Low complexity" evidence="14">
    <location>
        <begin position="221"/>
        <end position="235"/>
    </location>
</feature>
<comment type="function">
    <text evidence="1 13">Transfers the gamma-phosphate of ATP to the 4'-position of a tetraacyldisaccharide 1-phosphate intermediate (termed DS-1-P) to form tetraacyldisaccharide 1,4'-bis-phosphate (lipid IVA).</text>
</comment>
<comment type="catalytic activity">
    <reaction evidence="13">
        <text>a lipid A disaccharide + ATP = a lipid IVA + ADP + H(+)</text>
        <dbReference type="Rhea" id="RHEA:67840"/>
        <dbReference type="ChEBI" id="CHEBI:15378"/>
        <dbReference type="ChEBI" id="CHEBI:30616"/>
        <dbReference type="ChEBI" id="CHEBI:176343"/>
        <dbReference type="ChEBI" id="CHEBI:176425"/>
        <dbReference type="ChEBI" id="CHEBI:456216"/>
        <dbReference type="EC" id="2.7.1.130"/>
    </reaction>
</comment>
<evidence type="ECO:0000256" key="11">
    <source>
        <dbReference type="ARBA" id="ARBA00023098"/>
    </source>
</evidence>
<evidence type="ECO:0000256" key="1">
    <source>
        <dbReference type="ARBA" id="ARBA00002274"/>
    </source>
</evidence>
<accession>A0A4R2NDN4</accession>
<evidence type="ECO:0000256" key="7">
    <source>
        <dbReference type="ARBA" id="ARBA00022679"/>
    </source>
</evidence>
<dbReference type="EC" id="2.7.1.130" evidence="3 13"/>
<evidence type="ECO:0000256" key="3">
    <source>
        <dbReference type="ARBA" id="ARBA00012071"/>
    </source>
</evidence>
<gene>
    <name evidence="13" type="primary">lpxK</name>
    <name evidence="15" type="ORF">EV674_10641</name>
</gene>
<dbReference type="InterPro" id="IPR027417">
    <property type="entry name" value="P-loop_NTPase"/>
</dbReference>
<keyword evidence="8 13" id="KW-0547">Nucleotide-binding</keyword>
<name>A0A4R2NDN4_9BURK</name>
<evidence type="ECO:0000256" key="10">
    <source>
        <dbReference type="ARBA" id="ARBA00022840"/>
    </source>
</evidence>
<evidence type="ECO:0000313" key="15">
    <source>
        <dbReference type="EMBL" id="TCP19198.1"/>
    </source>
</evidence>
<feature type="binding site" evidence="13">
    <location>
        <begin position="74"/>
        <end position="81"/>
    </location>
    <ligand>
        <name>ATP</name>
        <dbReference type="ChEBI" id="CHEBI:30616"/>
    </ligand>
</feature>
<keyword evidence="10 13" id="KW-0067">ATP-binding</keyword>
<protein>
    <recommendedName>
        <fullName evidence="4 13">Tetraacyldisaccharide 4'-kinase</fullName>
        <ecNumber evidence="3 13">2.7.1.130</ecNumber>
    </recommendedName>
    <alternativeName>
        <fullName evidence="12 13">Lipid A 4'-kinase</fullName>
    </alternativeName>
</protein>
<evidence type="ECO:0000256" key="9">
    <source>
        <dbReference type="ARBA" id="ARBA00022777"/>
    </source>
</evidence>
<dbReference type="GO" id="GO:0005886">
    <property type="term" value="C:plasma membrane"/>
    <property type="evidence" value="ECO:0007669"/>
    <property type="project" value="TreeGrafter"/>
</dbReference>
<dbReference type="SUPFAM" id="SSF52540">
    <property type="entry name" value="P-loop containing nucleoside triphosphate hydrolases"/>
    <property type="match status" value="1"/>
</dbReference>
<keyword evidence="7 13" id="KW-0808">Transferase</keyword>
<comment type="similarity">
    <text evidence="13">Belongs to the LpxK family.</text>
</comment>
<evidence type="ECO:0000313" key="16">
    <source>
        <dbReference type="Proteomes" id="UP000295182"/>
    </source>
</evidence>
<dbReference type="GO" id="GO:0009244">
    <property type="term" value="P:lipopolysaccharide core region biosynthetic process"/>
    <property type="evidence" value="ECO:0007669"/>
    <property type="project" value="TreeGrafter"/>
</dbReference>
<dbReference type="PANTHER" id="PTHR42724">
    <property type="entry name" value="TETRAACYLDISACCHARIDE 4'-KINASE"/>
    <property type="match status" value="1"/>
</dbReference>
<comment type="pathway">
    <text evidence="2 13">Glycolipid biosynthesis; lipid IV(A) biosynthesis; lipid IV(A) from (3R)-3-hydroxytetradecanoyl-[acyl-carrier-protein] and UDP-N-acetyl-alpha-D-glucosamine: step 6/6.</text>
</comment>
<evidence type="ECO:0000256" key="12">
    <source>
        <dbReference type="ARBA" id="ARBA00029757"/>
    </source>
</evidence>
<evidence type="ECO:0000256" key="8">
    <source>
        <dbReference type="ARBA" id="ARBA00022741"/>
    </source>
</evidence>
<keyword evidence="6 13" id="KW-0441">Lipid A biosynthesis</keyword>
<dbReference type="UniPathway" id="UPA00359">
    <property type="reaction ID" value="UER00482"/>
</dbReference>
<keyword evidence="9 13" id="KW-0418">Kinase</keyword>
<evidence type="ECO:0000256" key="14">
    <source>
        <dbReference type="SAM" id="MobiDB-lite"/>
    </source>
</evidence>
<feature type="region of interest" description="Disordered" evidence="14">
    <location>
        <begin position="220"/>
        <end position="255"/>
    </location>
</feature>
<dbReference type="Proteomes" id="UP000295182">
    <property type="component" value="Unassembled WGS sequence"/>
</dbReference>
<organism evidence="15 16">
    <name type="scientific">Simplicispira metamorpha</name>
    <dbReference type="NCBI Taxonomy" id="80881"/>
    <lineage>
        <taxon>Bacteria</taxon>
        <taxon>Pseudomonadati</taxon>
        <taxon>Pseudomonadota</taxon>
        <taxon>Betaproteobacteria</taxon>
        <taxon>Burkholderiales</taxon>
        <taxon>Comamonadaceae</taxon>
        <taxon>Simplicispira</taxon>
    </lineage>
</organism>
<dbReference type="GO" id="GO:0009029">
    <property type="term" value="F:lipid-A 4'-kinase activity"/>
    <property type="evidence" value="ECO:0007669"/>
    <property type="project" value="UniProtKB-UniRule"/>
</dbReference>
<dbReference type="OrthoDB" id="9766423at2"/>
<proteinExistence type="inferred from homology"/>
<dbReference type="PANTHER" id="PTHR42724:SF1">
    <property type="entry name" value="TETRAACYLDISACCHARIDE 4'-KINASE, MITOCHONDRIAL-RELATED"/>
    <property type="match status" value="1"/>
</dbReference>
<dbReference type="Pfam" id="PF02606">
    <property type="entry name" value="LpxK"/>
    <property type="match status" value="1"/>
</dbReference>
<evidence type="ECO:0000256" key="5">
    <source>
        <dbReference type="ARBA" id="ARBA00022516"/>
    </source>
</evidence>
<dbReference type="GO" id="GO:0005524">
    <property type="term" value="F:ATP binding"/>
    <property type="evidence" value="ECO:0007669"/>
    <property type="project" value="UniProtKB-UniRule"/>
</dbReference>
<comment type="caution">
    <text evidence="15">The sequence shown here is derived from an EMBL/GenBank/DDBJ whole genome shotgun (WGS) entry which is preliminary data.</text>
</comment>
<feature type="region of interest" description="Disordered" evidence="14">
    <location>
        <begin position="375"/>
        <end position="394"/>
    </location>
</feature>
<dbReference type="RefSeq" id="WP_119012241.1">
    <property type="nucleotide sequence ID" value="NZ_QXNC01000004.1"/>
</dbReference>
<evidence type="ECO:0000256" key="2">
    <source>
        <dbReference type="ARBA" id="ARBA00004870"/>
    </source>
</evidence>
<dbReference type="InterPro" id="IPR003758">
    <property type="entry name" value="LpxK"/>
</dbReference>
<keyword evidence="5 13" id="KW-0444">Lipid biosynthesis</keyword>
<reference evidence="15 16" key="1">
    <citation type="submission" date="2019-03" db="EMBL/GenBank/DDBJ databases">
        <title>Genomic Encyclopedia of Type Strains, Phase IV (KMG-IV): sequencing the most valuable type-strain genomes for metagenomic binning, comparative biology and taxonomic classification.</title>
        <authorList>
            <person name="Goeker M."/>
        </authorList>
    </citation>
    <scope>NUCLEOTIDE SEQUENCE [LARGE SCALE GENOMIC DNA]</scope>
    <source>
        <strain evidence="15 16">DSM 1837</strain>
    </source>
</reference>
<dbReference type="EMBL" id="SLXH01000006">
    <property type="protein sequence ID" value="TCP19198.1"/>
    <property type="molecule type" value="Genomic_DNA"/>
</dbReference>
<dbReference type="NCBIfam" id="TIGR00682">
    <property type="entry name" value="lpxK"/>
    <property type="match status" value="1"/>
</dbReference>
<sequence>MAAAPQPPSSPSFQARAHAAVQHAWRQRGPLAWALWPLSQLYGALSALRRWLYRSGLRRAQHAGVPTIVVGNVIAGGAGKTPVVMAVVRHLQAQGWRPGVISRGYGRSTHDCRAVLPDSPASEVGDEPALIARSCAVPVVVAARRMDAARALLAQHPDTDVLVCDDGLQHWPLARDIDICVFNDQGIGNGFLLPAGPLREPWPRPVDLVVYSTNAPATPDGAAASGTAPNATAPGLAPNAAPRPDHGAAPPHSSAPAFALQRQLADHAVRQDGTRVALHDLRQQPLLAVAAIARPDDFFAMLRARHLTLAATQALPDHFDFDSWKRPSDKGYTLICTEKDAAKLWRYHPDALAVPLQVRIAAGFFAALDARLPRRLSSPPENPSPPPHHGSQTA</sequence>
<dbReference type="GO" id="GO:0009245">
    <property type="term" value="P:lipid A biosynthetic process"/>
    <property type="evidence" value="ECO:0007669"/>
    <property type="project" value="UniProtKB-UniRule"/>
</dbReference>
<dbReference type="AlphaFoldDB" id="A0A4R2NDN4"/>